<reference evidence="4" key="2">
    <citation type="submission" date="2013-03" db="EMBL/GenBank/DDBJ databases">
        <title>The Genome Sequence of Oribacterium sp. ACB1.</title>
        <authorList>
            <consortium name="The Broad Institute Genomics Platform"/>
            <consortium name="The Broad Institute Genome Sequencing Center for Infectious Disease"/>
            <person name="Earl A."/>
            <person name="Ward D."/>
            <person name="Feldgarden M."/>
            <person name="Gevers D."/>
            <person name="Sizova M."/>
            <person name="Hazen A."/>
            <person name="Epstein S."/>
            <person name="Walker B."/>
            <person name="Young S."/>
            <person name="Zeng Q."/>
            <person name="Gargeya S."/>
            <person name="Fitzgerald M."/>
            <person name="Haas B."/>
            <person name="Abouelleil A."/>
            <person name="Allen A.W."/>
            <person name="Alvarado L."/>
            <person name="Arachchi H.M."/>
            <person name="Berlin A.M."/>
            <person name="Chapman S.B."/>
            <person name="Gainer-Dewar J."/>
            <person name="Goldberg J."/>
            <person name="Griggs A."/>
            <person name="Gujja S."/>
            <person name="Hansen M."/>
            <person name="Howarth C."/>
            <person name="Imamovic A."/>
            <person name="Ireland A."/>
            <person name="Larimer J."/>
            <person name="McCowan C."/>
            <person name="Murphy C."/>
            <person name="Pearson M."/>
            <person name="Poon T.W."/>
            <person name="Priest M."/>
            <person name="Roberts A."/>
            <person name="Saif S."/>
            <person name="Shea T."/>
            <person name="Sisk P."/>
            <person name="Sykes S."/>
            <person name="Wortman J."/>
            <person name="Nusbaum C."/>
            <person name="Birren B."/>
        </authorList>
    </citation>
    <scope>NUCLEOTIDE SEQUENCE [LARGE SCALE GENOMIC DNA]</scope>
    <source>
        <strain evidence="4">ACB1</strain>
    </source>
</reference>
<feature type="region of interest" description="Disordered" evidence="1">
    <location>
        <begin position="194"/>
        <end position="227"/>
    </location>
</feature>
<keyword evidence="2" id="KW-0472">Membrane</keyword>
<evidence type="ECO:0000256" key="3">
    <source>
        <dbReference type="SAM" id="SignalP"/>
    </source>
</evidence>
<evidence type="ECO:0000313" key="5">
    <source>
        <dbReference type="Proteomes" id="UP000018461"/>
    </source>
</evidence>
<dbReference type="Proteomes" id="UP000018461">
    <property type="component" value="Unassembled WGS sequence"/>
</dbReference>
<name>G9WKW9_9FIRM</name>
<dbReference type="Gene3D" id="2.60.40.1140">
    <property type="entry name" value="Collagen-binding surface protein Cna, B-type domain"/>
    <property type="match status" value="1"/>
</dbReference>
<organism evidence="4 5">
    <name type="scientific">Oribacterium parvum ACB1</name>
    <dbReference type="NCBI Taxonomy" id="796943"/>
    <lineage>
        <taxon>Bacteria</taxon>
        <taxon>Bacillati</taxon>
        <taxon>Bacillota</taxon>
        <taxon>Clostridia</taxon>
        <taxon>Lachnospirales</taxon>
        <taxon>Lachnospiraceae</taxon>
        <taxon>Oribacterium</taxon>
    </lineage>
</organism>
<evidence type="ECO:0000313" key="4">
    <source>
        <dbReference type="EMBL" id="EHL13424.1"/>
    </source>
</evidence>
<evidence type="ECO:0000256" key="2">
    <source>
        <dbReference type="SAM" id="Phobius"/>
    </source>
</evidence>
<gene>
    <name evidence="4" type="ORF">HMPREF9625_02026</name>
</gene>
<dbReference type="RefSeq" id="WP_009535848.1">
    <property type="nucleotide sequence ID" value="NZ_KE148312.1"/>
</dbReference>
<keyword evidence="2" id="KW-1133">Transmembrane helix</keyword>
<accession>G9WKW9</accession>
<dbReference type="AlphaFoldDB" id="G9WKW9"/>
<feature type="compositionally biased region" description="Pro residues" evidence="1">
    <location>
        <begin position="201"/>
        <end position="221"/>
    </location>
</feature>
<reference evidence="4" key="1">
    <citation type="submission" date="2011-08" db="EMBL/GenBank/DDBJ databases">
        <authorList>
            <consortium name="The Broad Institute Genome Sequencing Platform"/>
            <person name="Earl A."/>
            <person name="Ward D."/>
            <person name="Feldgarden M."/>
            <person name="Gevers D."/>
            <person name="Sizova M."/>
            <person name="Hazen A."/>
            <person name="Epstein S."/>
            <person name="Young S.K."/>
            <person name="Zeng Q."/>
            <person name="Gargeya S."/>
            <person name="Fitzgerald M."/>
            <person name="Haas B."/>
            <person name="Abouelleil A."/>
            <person name="Alvarado L."/>
            <person name="Arachchi H.M."/>
            <person name="Berlin A."/>
            <person name="Brown A."/>
            <person name="Chapman S.B."/>
            <person name="Chen Z."/>
            <person name="Dunbar C."/>
            <person name="Freedman E."/>
            <person name="Gearin G."/>
            <person name="Gellesch M."/>
            <person name="Goldberg J."/>
            <person name="Griggs A."/>
            <person name="Gujja S."/>
            <person name="Heiman D."/>
            <person name="Howarth C."/>
            <person name="Larson L."/>
            <person name="Lui A."/>
            <person name="MacDonald P.J.P."/>
            <person name="Montmayeur A."/>
            <person name="Murphy C."/>
            <person name="Neiman D."/>
            <person name="Pearson M."/>
            <person name="Priest M."/>
            <person name="Roberts A."/>
            <person name="Saif S."/>
            <person name="Shea T."/>
            <person name="Shenoy N."/>
            <person name="Sisk P."/>
            <person name="Stolte C."/>
            <person name="Sykes S."/>
            <person name="Wortman J."/>
            <person name="Nusbaum C."/>
            <person name="Birren B."/>
        </authorList>
    </citation>
    <scope>NUCLEOTIDE SEQUENCE</scope>
    <source>
        <strain evidence="4">ACB1</strain>
    </source>
</reference>
<evidence type="ECO:0008006" key="6">
    <source>
        <dbReference type="Google" id="ProtNLM"/>
    </source>
</evidence>
<dbReference type="HOGENOM" id="CLU_701782_0_0_9"/>
<keyword evidence="2" id="KW-0812">Transmembrane</keyword>
<feature type="signal peptide" evidence="3">
    <location>
        <begin position="1"/>
        <end position="27"/>
    </location>
</feature>
<keyword evidence="5" id="KW-1185">Reference proteome</keyword>
<proteinExistence type="predicted"/>
<evidence type="ECO:0000256" key="1">
    <source>
        <dbReference type="SAM" id="MobiDB-lite"/>
    </source>
</evidence>
<dbReference type="EMBL" id="AFZC02000002">
    <property type="protein sequence ID" value="EHL13424.1"/>
    <property type="molecule type" value="Genomic_DNA"/>
</dbReference>
<sequence length="405" mass="44103">MRKNFNKLATLALSGMMVMSMAMPAFATPTDYEKAGVWKKVLYTDLITPAPNTAFKFKITPATETEVTVGTTKYQLNIAPATAVKIQDAEFNPANDRFGAVIADKDGTPAQGRQFTKEVEIQVKEADLGNQYGYFLFNMEEEKTGYQGINYSYAKYKVLVYREQGKEPKAFVQRADNATGNWMQNAKVDTIYNNYGMHVPPVNPDPNPNPNPNPGPNPDPNPNDTTHDVLIKKVRKGNISDNKNTFKLKIYVEPDNQPAGKTESFSYRVGPVDPTQQYTIFEGGQTNAITVDLTAGGDGVHIGGLTVGDKVHVEELDGTSYTMGVGSNNTNSATYIQNLDETAASLAAYKTSFNSVKDGSEVTVTNTKNGVAPTGIIMNVAPYAMMLAVAGGLGVVFVNRKKEEE</sequence>
<comment type="caution">
    <text evidence="4">The sequence shown here is derived from an EMBL/GenBank/DDBJ whole genome shotgun (WGS) entry which is preliminary data.</text>
</comment>
<keyword evidence="3" id="KW-0732">Signal</keyword>
<dbReference type="STRING" id="796943.HMPREF9625_02026"/>
<feature type="transmembrane region" description="Helical" evidence="2">
    <location>
        <begin position="376"/>
        <end position="398"/>
    </location>
</feature>
<dbReference type="PATRIC" id="fig|796943.3.peg.384"/>
<protein>
    <recommendedName>
        <fullName evidence="6">Streptococcal pilin isopeptide linker domain-containing protein</fullName>
    </recommendedName>
</protein>
<feature type="chain" id="PRO_5005682562" description="Streptococcal pilin isopeptide linker domain-containing protein" evidence="3">
    <location>
        <begin position="28"/>
        <end position="405"/>
    </location>
</feature>